<dbReference type="InterPro" id="IPR013108">
    <property type="entry name" value="Amidohydro_3"/>
</dbReference>
<organism evidence="3">
    <name type="scientific">freshwater metagenome</name>
    <dbReference type="NCBI Taxonomy" id="449393"/>
    <lineage>
        <taxon>unclassified sequences</taxon>
        <taxon>metagenomes</taxon>
        <taxon>ecological metagenomes</taxon>
    </lineage>
</organism>
<dbReference type="InterPro" id="IPR050378">
    <property type="entry name" value="Metallo-dep_Hydrolases_sf"/>
</dbReference>
<proteinExistence type="predicted"/>
<gene>
    <name evidence="2" type="ORF">UFOPK2602_00791</name>
    <name evidence="3" type="ORF">UFOPK2806_02281</name>
    <name evidence="4" type="ORF">UFOPK4306_01632</name>
</gene>
<dbReference type="AlphaFoldDB" id="A0A6J6VD48"/>
<evidence type="ECO:0000313" key="2">
    <source>
        <dbReference type="EMBL" id="CAB4704739.1"/>
    </source>
</evidence>
<protein>
    <submittedName>
        <fullName evidence="3">Unannotated protein</fullName>
    </submittedName>
</protein>
<dbReference type="SUPFAM" id="SSF51338">
    <property type="entry name" value="Composite domain of metallo-dependent hydrolases"/>
    <property type="match status" value="1"/>
</dbReference>
<dbReference type="Gene3D" id="2.30.40.10">
    <property type="entry name" value="Urease, subunit C, domain 1"/>
    <property type="match status" value="1"/>
</dbReference>
<feature type="domain" description="Amidohydrolase 3" evidence="1">
    <location>
        <begin position="414"/>
        <end position="498"/>
    </location>
</feature>
<dbReference type="SUPFAM" id="SSF51556">
    <property type="entry name" value="Metallo-dependent hydrolases"/>
    <property type="match status" value="1"/>
</dbReference>
<dbReference type="GO" id="GO:0005829">
    <property type="term" value="C:cytosol"/>
    <property type="evidence" value="ECO:0007669"/>
    <property type="project" value="TreeGrafter"/>
</dbReference>
<dbReference type="InterPro" id="IPR023100">
    <property type="entry name" value="D-aminoacylase_insert_dom_sf"/>
</dbReference>
<reference evidence="3" key="1">
    <citation type="submission" date="2020-05" db="EMBL/GenBank/DDBJ databases">
        <authorList>
            <person name="Chiriac C."/>
            <person name="Salcher M."/>
            <person name="Ghai R."/>
            <person name="Kavagutti S V."/>
        </authorList>
    </citation>
    <scope>NUCLEOTIDE SEQUENCE</scope>
</reference>
<evidence type="ECO:0000313" key="4">
    <source>
        <dbReference type="EMBL" id="CAB5065645.1"/>
    </source>
</evidence>
<sequence>MGSRVIIKGGTVVDGTGGPSRIADVAIEGDRIVEIGVGLTGDEVIDATGSVVAPGFIDIHTHYDAQVFWDPALTPSCYHGVTTVVAGNCGFSFAPIKAKDIDTLTRTMEKVEDMDPQTLIEGVPWDFETFPEYLDSVERHGSLLNFAAYIGHTPLRLYVMGDEAIGREATPDEVDQMVAIVKDAMDAGACGVATSFAATHRAADGRPIPSRWAESEEIYRLFKAVADTGRGVIGINGGDNLPFPQCYDMQQRVGIPFTYTALLTFPNGAHIKAAEINRKGWERGAQVWPQVSCRPLSFSMTMQEPFTLNINPVFGELMSKSVEERRAAYADPAWRQRVLVGWTDTKFLPPQWASFEIMESTAHPELVGQRIQALAEADNKHPLDLLLDLTLEEAEPSDIRVKNILANGDPEGIAMLLQEEHTTLGLSDAGAHVGQLCDAPLSTDLLGNWVRERKVLSMETAIRKLSGLQADIFNFTDRGYLKPGYHADVVVFDPKTIDPGPVRRVRDFPAGAERLTADQPTGMHYVFVNGTAIQRNGVLVQSALDDLPGQMVAPSPW</sequence>
<dbReference type="Gene3D" id="3.20.20.140">
    <property type="entry name" value="Metal-dependent hydrolases"/>
    <property type="match status" value="2"/>
</dbReference>
<evidence type="ECO:0000259" key="1">
    <source>
        <dbReference type="Pfam" id="PF07969"/>
    </source>
</evidence>
<dbReference type="EMBL" id="CAEZYY010000047">
    <property type="protein sequence ID" value="CAB4768427.1"/>
    <property type="molecule type" value="Genomic_DNA"/>
</dbReference>
<dbReference type="InterPro" id="IPR032466">
    <property type="entry name" value="Metal_Hydrolase"/>
</dbReference>
<dbReference type="Gene3D" id="3.30.1490.130">
    <property type="entry name" value="D-aminoacylase. Domain 3"/>
    <property type="match status" value="1"/>
</dbReference>
<evidence type="ECO:0000313" key="3">
    <source>
        <dbReference type="EMBL" id="CAB4768427.1"/>
    </source>
</evidence>
<dbReference type="Pfam" id="PF07969">
    <property type="entry name" value="Amidohydro_3"/>
    <property type="match status" value="2"/>
</dbReference>
<dbReference type="InterPro" id="IPR011059">
    <property type="entry name" value="Metal-dep_hydrolase_composite"/>
</dbReference>
<dbReference type="GO" id="GO:0016812">
    <property type="term" value="F:hydrolase activity, acting on carbon-nitrogen (but not peptide) bonds, in cyclic amides"/>
    <property type="evidence" value="ECO:0007669"/>
    <property type="project" value="TreeGrafter"/>
</dbReference>
<feature type="domain" description="Amidohydrolase 3" evidence="1">
    <location>
        <begin position="43"/>
        <end position="247"/>
    </location>
</feature>
<accession>A0A6J6VD48</accession>
<dbReference type="PANTHER" id="PTHR11647:SF1">
    <property type="entry name" value="COLLAPSIN RESPONSE MEDIATOR PROTEIN"/>
    <property type="match status" value="1"/>
</dbReference>
<dbReference type="EMBL" id="CAFBQP010000064">
    <property type="protein sequence ID" value="CAB5065645.1"/>
    <property type="molecule type" value="Genomic_DNA"/>
</dbReference>
<dbReference type="GO" id="GO:0016811">
    <property type="term" value="F:hydrolase activity, acting on carbon-nitrogen (but not peptide) bonds, in linear amides"/>
    <property type="evidence" value="ECO:0007669"/>
    <property type="project" value="InterPro"/>
</dbReference>
<dbReference type="PANTHER" id="PTHR11647">
    <property type="entry name" value="HYDRANTOINASE/DIHYDROPYRIMIDINASE FAMILY MEMBER"/>
    <property type="match status" value="1"/>
</dbReference>
<name>A0A6J6VD48_9ZZZZ</name>
<dbReference type="EMBL" id="CAEZXX010000042">
    <property type="protein sequence ID" value="CAB4704739.1"/>
    <property type="molecule type" value="Genomic_DNA"/>
</dbReference>